<gene>
    <name evidence="2" type="ORF">B0T22DRAFT_447561</name>
</gene>
<dbReference type="EMBL" id="JAULSO010000001">
    <property type="protein sequence ID" value="KAK3692564.1"/>
    <property type="molecule type" value="Genomic_DNA"/>
</dbReference>
<reference evidence="2" key="1">
    <citation type="journal article" date="2023" name="Mol. Phylogenet. Evol.">
        <title>Genome-scale phylogeny and comparative genomics of the fungal order Sordariales.</title>
        <authorList>
            <person name="Hensen N."/>
            <person name="Bonometti L."/>
            <person name="Westerberg I."/>
            <person name="Brannstrom I.O."/>
            <person name="Guillou S."/>
            <person name="Cros-Aarteil S."/>
            <person name="Calhoun S."/>
            <person name="Haridas S."/>
            <person name="Kuo A."/>
            <person name="Mondo S."/>
            <person name="Pangilinan J."/>
            <person name="Riley R."/>
            <person name="LaButti K."/>
            <person name="Andreopoulos B."/>
            <person name="Lipzen A."/>
            <person name="Chen C."/>
            <person name="Yan M."/>
            <person name="Daum C."/>
            <person name="Ng V."/>
            <person name="Clum A."/>
            <person name="Steindorff A."/>
            <person name="Ohm R.A."/>
            <person name="Martin F."/>
            <person name="Silar P."/>
            <person name="Natvig D.O."/>
            <person name="Lalanne C."/>
            <person name="Gautier V."/>
            <person name="Ament-Velasquez S.L."/>
            <person name="Kruys A."/>
            <person name="Hutchinson M.I."/>
            <person name="Powell A.J."/>
            <person name="Barry K."/>
            <person name="Miller A.N."/>
            <person name="Grigoriev I.V."/>
            <person name="Debuchy R."/>
            <person name="Gladieux P."/>
            <person name="Hiltunen Thoren M."/>
            <person name="Johannesson H."/>
        </authorList>
    </citation>
    <scope>NUCLEOTIDE SEQUENCE</scope>
    <source>
        <strain evidence="2">CBS 314.62</strain>
    </source>
</reference>
<comment type="caution">
    <text evidence="2">The sequence shown here is derived from an EMBL/GenBank/DDBJ whole genome shotgun (WGS) entry which is preliminary data.</text>
</comment>
<keyword evidence="3" id="KW-1185">Reference proteome</keyword>
<organism evidence="2 3">
    <name type="scientific">Podospora appendiculata</name>
    <dbReference type="NCBI Taxonomy" id="314037"/>
    <lineage>
        <taxon>Eukaryota</taxon>
        <taxon>Fungi</taxon>
        <taxon>Dikarya</taxon>
        <taxon>Ascomycota</taxon>
        <taxon>Pezizomycotina</taxon>
        <taxon>Sordariomycetes</taxon>
        <taxon>Sordariomycetidae</taxon>
        <taxon>Sordariales</taxon>
        <taxon>Podosporaceae</taxon>
        <taxon>Podospora</taxon>
    </lineage>
</organism>
<reference evidence="2" key="2">
    <citation type="submission" date="2023-06" db="EMBL/GenBank/DDBJ databases">
        <authorList>
            <consortium name="Lawrence Berkeley National Laboratory"/>
            <person name="Haridas S."/>
            <person name="Hensen N."/>
            <person name="Bonometti L."/>
            <person name="Westerberg I."/>
            <person name="Brannstrom I.O."/>
            <person name="Guillou S."/>
            <person name="Cros-Aarteil S."/>
            <person name="Calhoun S."/>
            <person name="Kuo A."/>
            <person name="Mondo S."/>
            <person name="Pangilinan J."/>
            <person name="Riley R."/>
            <person name="Labutti K."/>
            <person name="Andreopoulos B."/>
            <person name="Lipzen A."/>
            <person name="Chen C."/>
            <person name="Yanf M."/>
            <person name="Daum C."/>
            <person name="Ng V."/>
            <person name="Clum A."/>
            <person name="Steindorff A."/>
            <person name="Ohm R."/>
            <person name="Martin F."/>
            <person name="Silar P."/>
            <person name="Natvig D."/>
            <person name="Lalanne C."/>
            <person name="Gautier V."/>
            <person name="Ament-Velasquez S.L."/>
            <person name="Kruys A."/>
            <person name="Hutchinson M.I."/>
            <person name="Powell A.J."/>
            <person name="Barry K."/>
            <person name="Miller A.N."/>
            <person name="Grigoriev I.V."/>
            <person name="Debuchy R."/>
            <person name="Gladieux P."/>
            <person name="Thoren M.H."/>
            <person name="Johannesson H."/>
        </authorList>
    </citation>
    <scope>NUCLEOTIDE SEQUENCE</scope>
    <source>
        <strain evidence="2">CBS 314.62</strain>
    </source>
</reference>
<accession>A0AAE0XFL6</accession>
<sequence>MRHKDAFLSASLIAYLTLGWTLALPAARPPRCRLHLPSVERCLAPLAVLAPTGLNWCGGGLDRFLDRHRQRLHEQCGRHASPTTSNGQCQFVLKLLASSCCHTSHCGVCITP</sequence>
<evidence type="ECO:0000313" key="2">
    <source>
        <dbReference type="EMBL" id="KAK3692564.1"/>
    </source>
</evidence>
<protein>
    <recommendedName>
        <fullName evidence="4">Secreted protein</fullName>
    </recommendedName>
</protein>
<dbReference type="Proteomes" id="UP001270362">
    <property type="component" value="Unassembled WGS sequence"/>
</dbReference>
<proteinExistence type="predicted"/>
<keyword evidence="1" id="KW-0732">Signal</keyword>
<dbReference type="AlphaFoldDB" id="A0AAE0XFL6"/>
<evidence type="ECO:0000256" key="1">
    <source>
        <dbReference type="SAM" id="SignalP"/>
    </source>
</evidence>
<feature type="chain" id="PRO_5042287860" description="Secreted protein" evidence="1">
    <location>
        <begin position="24"/>
        <end position="112"/>
    </location>
</feature>
<name>A0AAE0XFL6_9PEZI</name>
<feature type="signal peptide" evidence="1">
    <location>
        <begin position="1"/>
        <end position="23"/>
    </location>
</feature>
<evidence type="ECO:0000313" key="3">
    <source>
        <dbReference type="Proteomes" id="UP001270362"/>
    </source>
</evidence>
<evidence type="ECO:0008006" key="4">
    <source>
        <dbReference type="Google" id="ProtNLM"/>
    </source>
</evidence>